<comment type="caution">
    <text evidence="2">The sequence shown here is derived from an EMBL/GenBank/DDBJ whole genome shotgun (WGS) entry which is preliminary data.</text>
</comment>
<dbReference type="AlphaFoldDB" id="A0A1X1AA52"/>
<proteinExistence type="predicted"/>
<dbReference type="RefSeq" id="WP_028697834.1">
    <property type="nucleotide sequence ID" value="NZ_BQII01000098.1"/>
</dbReference>
<evidence type="ECO:0000313" key="3">
    <source>
        <dbReference type="Proteomes" id="UP000237230"/>
    </source>
</evidence>
<organism evidence="2 3">
    <name type="scientific">Pseudomonas putida</name>
    <name type="common">Arthrobacter siderocapsulatus</name>
    <dbReference type="NCBI Taxonomy" id="303"/>
    <lineage>
        <taxon>Bacteria</taxon>
        <taxon>Pseudomonadati</taxon>
        <taxon>Pseudomonadota</taxon>
        <taxon>Gammaproteobacteria</taxon>
        <taxon>Pseudomonadales</taxon>
        <taxon>Pseudomonadaceae</taxon>
        <taxon>Pseudomonas</taxon>
    </lineage>
</organism>
<name>A0A1X1AA52_PSEPU</name>
<reference evidence="2 3" key="1">
    <citation type="submission" date="2016-08" db="EMBL/GenBank/DDBJ databases">
        <authorList>
            <person name="Seilhamer J.J."/>
        </authorList>
    </citation>
    <scope>NUCLEOTIDE SEQUENCE [LARGE SCALE GENOMIC DNA]</scope>
    <source>
        <strain evidence="2 3">KH-21-114</strain>
    </source>
</reference>
<dbReference type="Proteomes" id="UP000237230">
    <property type="component" value="Unassembled WGS sequence"/>
</dbReference>
<accession>A0A1X1AA52</accession>
<dbReference type="Proteomes" id="UP001217741">
    <property type="component" value="Unassembled WGS sequence"/>
</dbReference>
<reference evidence="2 3" key="2">
    <citation type="submission" date="2018-03" db="EMBL/GenBank/DDBJ databases">
        <title>Draft genome of Pseudomonas putida strain KH-21-114.</title>
        <authorList>
            <person name="Yoshizawa S."/>
            <person name="Khan N.H."/>
            <person name="Nishimura M."/>
            <person name="Chiura H.X."/>
            <person name="Ogura Y."/>
            <person name="Hayashi T."/>
            <person name="Kogure K."/>
        </authorList>
    </citation>
    <scope>NUCLEOTIDE SEQUENCE [LARGE SCALE GENOMIC DNA]</scope>
    <source>
        <strain evidence="2 3">KH-21-114</strain>
    </source>
</reference>
<dbReference type="EMBL" id="JARJLO010000172">
    <property type="protein sequence ID" value="MDF3871058.1"/>
    <property type="molecule type" value="Genomic_DNA"/>
</dbReference>
<evidence type="ECO:0000313" key="2">
    <source>
        <dbReference type="EMBL" id="POG05490.1"/>
    </source>
</evidence>
<protein>
    <submittedName>
        <fullName evidence="2">Uncharacterized protein</fullName>
    </submittedName>
</protein>
<dbReference type="OrthoDB" id="6168720at2"/>
<reference evidence="1" key="3">
    <citation type="submission" date="2023-03" db="EMBL/GenBank/DDBJ databases">
        <title>Draft assemblies of triclosan tolerant bacteria isolated from returned activated sludge.</title>
        <authorList>
            <person name="Van Hamelsveld S."/>
        </authorList>
    </citation>
    <scope>NUCLEOTIDE SEQUENCE</scope>
    <source>
        <strain evidence="1">GW210012_S60</strain>
    </source>
</reference>
<dbReference type="EMBL" id="MINH01000021">
    <property type="protein sequence ID" value="POG05490.1"/>
    <property type="molecule type" value="Genomic_DNA"/>
</dbReference>
<sequence length="105" mass="11429">MKVTQAGESDVVVDVVCDVCGMSTRDGEGEPQYGTMHAAWGKGSAHCGQEYELHLCEGCFFSQIAEMKRARWLAVMFDQEGDAILGDDTYGRIRTPISDGGCEDT</sequence>
<evidence type="ECO:0000313" key="1">
    <source>
        <dbReference type="EMBL" id="MDF3871058.1"/>
    </source>
</evidence>
<gene>
    <name evidence="2" type="ORF">BGP84_21690</name>
    <name evidence="1" type="ORF">P3W50_11290</name>
</gene>